<dbReference type="EMBL" id="UOFO01000052">
    <property type="protein sequence ID" value="VAW84787.1"/>
    <property type="molecule type" value="Genomic_DNA"/>
</dbReference>
<dbReference type="NCBIfam" id="TIGR00406">
    <property type="entry name" value="prmA"/>
    <property type="match status" value="1"/>
</dbReference>
<keyword evidence="6" id="KW-0689">Ribosomal protein</keyword>
<evidence type="ECO:0000256" key="4">
    <source>
        <dbReference type="ARBA" id="ARBA00022679"/>
    </source>
</evidence>
<accession>A0A3B0ZBD1</accession>
<dbReference type="InterPro" id="IPR004498">
    <property type="entry name" value="Ribosomal_PrmA_MeTrfase"/>
</dbReference>
<keyword evidence="6" id="KW-0687">Ribonucleoprotein</keyword>
<proteinExistence type="inferred from homology"/>
<dbReference type="AlphaFoldDB" id="A0A3B0ZBD1"/>
<protein>
    <submittedName>
        <fullName evidence="6">Ribosomal protein L11 methyltransferase</fullName>
    </submittedName>
</protein>
<comment type="similarity">
    <text evidence="1">Belongs to the methyltransferase superfamily. PrmA family.</text>
</comment>
<keyword evidence="2" id="KW-0963">Cytoplasm</keyword>
<dbReference type="Gene3D" id="3.40.50.150">
    <property type="entry name" value="Vaccinia Virus protein VP39"/>
    <property type="match status" value="1"/>
</dbReference>
<organism evidence="6">
    <name type="scientific">hydrothermal vent metagenome</name>
    <dbReference type="NCBI Taxonomy" id="652676"/>
    <lineage>
        <taxon>unclassified sequences</taxon>
        <taxon>metagenomes</taxon>
        <taxon>ecological metagenomes</taxon>
    </lineage>
</organism>
<dbReference type="PIRSF" id="PIRSF000401">
    <property type="entry name" value="RPL11_MTase"/>
    <property type="match status" value="1"/>
</dbReference>
<evidence type="ECO:0000256" key="2">
    <source>
        <dbReference type="ARBA" id="ARBA00022490"/>
    </source>
</evidence>
<dbReference type="PANTHER" id="PTHR43648">
    <property type="entry name" value="ELECTRON TRANSFER FLAVOPROTEIN BETA SUBUNIT LYSINE METHYLTRANSFERASE"/>
    <property type="match status" value="1"/>
</dbReference>
<dbReference type="SUPFAM" id="SSF53335">
    <property type="entry name" value="S-adenosyl-L-methionine-dependent methyltransferases"/>
    <property type="match status" value="1"/>
</dbReference>
<dbReference type="GO" id="GO:0032259">
    <property type="term" value="P:methylation"/>
    <property type="evidence" value="ECO:0007669"/>
    <property type="project" value="UniProtKB-KW"/>
</dbReference>
<dbReference type="PANTHER" id="PTHR43648:SF1">
    <property type="entry name" value="ELECTRON TRANSFER FLAVOPROTEIN BETA SUBUNIT LYSINE METHYLTRANSFERASE"/>
    <property type="match status" value="1"/>
</dbReference>
<dbReference type="CDD" id="cd02440">
    <property type="entry name" value="AdoMet_MTases"/>
    <property type="match status" value="1"/>
</dbReference>
<keyword evidence="5" id="KW-0949">S-adenosyl-L-methionine</keyword>
<gene>
    <name evidence="6" type="ORF">MNBD_GAMMA16-1353</name>
</gene>
<evidence type="ECO:0000256" key="5">
    <source>
        <dbReference type="ARBA" id="ARBA00022691"/>
    </source>
</evidence>
<dbReference type="GO" id="GO:0016279">
    <property type="term" value="F:protein-lysine N-methyltransferase activity"/>
    <property type="evidence" value="ECO:0007669"/>
    <property type="project" value="TreeGrafter"/>
</dbReference>
<evidence type="ECO:0000256" key="3">
    <source>
        <dbReference type="ARBA" id="ARBA00022603"/>
    </source>
</evidence>
<dbReference type="InterPro" id="IPR029063">
    <property type="entry name" value="SAM-dependent_MTases_sf"/>
</dbReference>
<dbReference type="HAMAP" id="MF_00735">
    <property type="entry name" value="Methyltr_PrmA"/>
    <property type="match status" value="1"/>
</dbReference>
<evidence type="ECO:0000256" key="1">
    <source>
        <dbReference type="ARBA" id="ARBA00009741"/>
    </source>
</evidence>
<keyword evidence="4 6" id="KW-0808">Transferase</keyword>
<dbReference type="GO" id="GO:0005829">
    <property type="term" value="C:cytosol"/>
    <property type="evidence" value="ECO:0007669"/>
    <property type="project" value="TreeGrafter"/>
</dbReference>
<keyword evidence="3 6" id="KW-0489">Methyltransferase</keyword>
<dbReference type="GO" id="GO:0005840">
    <property type="term" value="C:ribosome"/>
    <property type="evidence" value="ECO:0007669"/>
    <property type="project" value="UniProtKB-KW"/>
</dbReference>
<evidence type="ECO:0000313" key="6">
    <source>
        <dbReference type="EMBL" id="VAW84787.1"/>
    </source>
</evidence>
<reference evidence="6" key="1">
    <citation type="submission" date="2018-06" db="EMBL/GenBank/DDBJ databases">
        <authorList>
            <person name="Zhirakovskaya E."/>
        </authorList>
    </citation>
    <scope>NUCLEOTIDE SEQUENCE</scope>
</reference>
<dbReference type="InterPro" id="IPR050078">
    <property type="entry name" value="Ribosomal_L11_MeTrfase_PrmA"/>
</dbReference>
<name>A0A3B0ZBD1_9ZZZZ</name>
<dbReference type="Pfam" id="PF06325">
    <property type="entry name" value="PrmA"/>
    <property type="match status" value="1"/>
</dbReference>
<sequence>MPWTEIRFTTNRQHADELSDFLHESGAVAVTFQEGGNQQIFEPAPGETPLWDETHILGLFEQDQNIDAVISNLKTRFTESKFPTYELAQIQDQDWERAWLTDFKPMKFGEKLWIIPSEFSPEDDEAVNIYLDPGLAFGTGTHATTSLCLSWLDANRPEGKKTIDYGCGSGILAIAAVKLGASDVSAVDIDPQAIDATQVNAEKNRVENSIKCYLAETFKTQSADLLLANILASTLVDLAENFHAQLRPGGQIVVSGILNEQTQDVLTEYKKWFEMNKPETLDGWVLLSGWKPS</sequence>